<dbReference type="InterPro" id="IPR001387">
    <property type="entry name" value="Cro/C1-type_HTH"/>
</dbReference>
<dbReference type="InterPro" id="IPR039554">
    <property type="entry name" value="HigA2-like_HTH"/>
</dbReference>
<keyword evidence="3" id="KW-1185">Reference proteome</keyword>
<dbReference type="SUPFAM" id="SSF47413">
    <property type="entry name" value="lambda repressor-like DNA-binding domains"/>
    <property type="match status" value="1"/>
</dbReference>
<accession>A0A7X4Y410</accession>
<proteinExistence type="predicted"/>
<dbReference type="GO" id="GO:0003677">
    <property type="term" value="F:DNA binding"/>
    <property type="evidence" value="ECO:0007669"/>
    <property type="project" value="InterPro"/>
</dbReference>
<dbReference type="Gene3D" id="1.10.260.40">
    <property type="entry name" value="lambda repressor-like DNA-binding domains"/>
    <property type="match status" value="1"/>
</dbReference>
<name>A0A7X4Y410_9BACT</name>
<reference evidence="2 3" key="1">
    <citation type="submission" date="2020-01" db="EMBL/GenBank/DDBJ databases">
        <title>The draft genome sequence of Corallococcus exiguus DSM 14696.</title>
        <authorList>
            <person name="Zhang X."/>
            <person name="Zhu H."/>
        </authorList>
    </citation>
    <scope>NUCLEOTIDE SEQUENCE [LARGE SCALE GENOMIC DNA]</scope>
    <source>
        <strain evidence="2 3">DSM 14696</strain>
    </source>
</reference>
<evidence type="ECO:0000313" key="2">
    <source>
        <dbReference type="EMBL" id="NBC38303.1"/>
    </source>
</evidence>
<gene>
    <name evidence="2" type="ORF">GTZ93_00555</name>
</gene>
<comment type="caution">
    <text evidence="2">The sequence shown here is derived from an EMBL/GenBank/DDBJ whole genome shotgun (WGS) entry which is preliminary data.</text>
</comment>
<dbReference type="CDD" id="cd00093">
    <property type="entry name" value="HTH_XRE"/>
    <property type="match status" value="1"/>
</dbReference>
<dbReference type="RefSeq" id="WP_139920311.1">
    <property type="nucleotide sequence ID" value="NZ_CBCSLE010000193.1"/>
</dbReference>
<sequence>MRSGPKFTASSGNVFRDLEVAQPEEALAKAELVARIADIIARKKLTQAAAAKLLGVDQPKVSALLRGRMAGFSTERLIRFLTLLGSDVQIVVRDRPRSRAPGHLEVITA</sequence>
<protein>
    <submittedName>
        <fullName evidence="2">XRE family transcriptional regulator</fullName>
    </submittedName>
</protein>
<dbReference type="EMBL" id="JAAAPK010000001">
    <property type="protein sequence ID" value="NBC38303.1"/>
    <property type="molecule type" value="Genomic_DNA"/>
</dbReference>
<dbReference type="SMART" id="SM00530">
    <property type="entry name" value="HTH_XRE"/>
    <property type="match status" value="1"/>
</dbReference>
<dbReference type="PROSITE" id="PS50943">
    <property type="entry name" value="HTH_CROC1"/>
    <property type="match status" value="1"/>
</dbReference>
<organism evidence="2 3">
    <name type="scientific">Corallococcus exiguus</name>
    <dbReference type="NCBI Taxonomy" id="83462"/>
    <lineage>
        <taxon>Bacteria</taxon>
        <taxon>Pseudomonadati</taxon>
        <taxon>Myxococcota</taxon>
        <taxon>Myxococcia</taxon>
        <taxon>Myxococcales</taxon>
        <taxon>Cystobacterineae</taxon>
        <taxon>Myxococcaceae</taxon>
        <taxon>Corallococcus</taxon>
    </lineage>
</organism>
<dbReference type="Pfam" id="PF13744">
    <property type="entry name" value="HTH_37"/>
    <property type="match status" value="1"/>
</dbReference>
<dbReference type="Proteomes" id="UP000537825">
    <property type="component" value="Unassembled WGS sequence"/>
</dbReference>
<dbReference type="AlphaFoldDB" id="A0A7X4Y410"/>
<dbReference type="InterPro" id="IPR010982">
    <property type="entry name" value="Lambda_DNA-bd_dom_sf"/>
</dbReference>
<evidence type="ECO:0000313" key="3">
    <source>
        <dbReference type="Proteomes" id="UP000537825"/>
    </source>
</evidence>
<evidence type="ECO:0000259" key="1">
    <source>
        <dbReference type="PROSITE" id="PS50943"/>
    </source>
</evidence>
<feature type="domain" description="HTH cro/C1-type" evidence="1">
    <location>
        <begin position="36"/>
        <end position="91"/>
    </location>
</feature>